<evidence type="ECO:0000256" key="1">
    <source>
        <dbReference type="ARBA" id="ARBA00001913"/>
    </source>
</evidence>
<sequence>MSGYAPQENTAMIPSPDPYHCPSHLETLTRVDQFFVYKEETEEEYFAEVCCGIKPVNKYFVNDGMGNKVFSILEDSECCDRSFCANGRSFIMNVTDNSNQEVIRLVHPSTCCYGSHELQVQSPPGTAIGYVRKNWHCCLSKFTVENEQGEPAFEIKKPFVGCTCFTDHNYELMSLDEAATERSFGKIIKPFSCCGSNADFVLWFPRNLDVKMKATLLGACILIDSVDYYTYHKPILCSLI</sequence>
<keyword evidence="13" id="KW-1185">Reference proteome</keyword>
<evidence type="ECO:0000256" key="11">
    <source>
        <dbReference type="RuleBase" id="RU363116"/>
    </source>
</evidence>
<evidence type="ECO:0000256" key="4">
    <source>
        <dbReference type="ARBA" id="ARBA00022553"/>
    </source>
</evidence>
<evidence type="ECO:0000313" key="13">
    <source>
        <dbReference type="Proteomes" id="UP001108240"/>
    </source>
</evidence>
<keyword evidence="8" id="KW-0472">Membrane</keyword>
<evidence type="ECO:0000256" key="3">
    <source>
        <dbReference type="ARBA" id="ARBA00005350"/>
    </source>
</evidence>
<reference evidence="12" key="1">
    <citation type="submission" date="2025-08" db="UniProtKB">
        <authorList>
            <consortium name="Ensembl"/>
        </authorList>
    </citation>
    <scope>IDENTIFICATION</scope>
</reference>
<evidence type="ECO:0000256" key="8">
    <source>
        <dbReference type="ARBA" id="ARBA00023136"/>
    </source>
</evidence>
<dbReference type="Ensembl" id="ENSCCRT00000037675.2">
    <property type="protein sequence ID" value="ENSCCRP00000034770.2"/>
    <property type="gene ID" value="ENSCCRG00000018664.2"/>
</dbReference>
<comment type="function">
    <text evidence="11">May mediate accelerated ATP-independent bidirectional transbilayer migration of phospholipids upon binding calcium ions that results in a loss of phospholipid asymmetry in the plasma membrane.</text>
</comment>
<dbReference type="Proteomes" id="UP001108240">
    <property type="component" value="Unplaced"/>
</dbReference>
<dbReference type="InterPro" id="IPR005552">
    <property type="entry name" value="Scramblase"/>
</dbReference>
<keyword evidence="10 11" id="KW-0449">Lipoprotein</keyword>
<proteinExistence type="inferred from homology"/>
<dbReference type="Pfam" id="PF03803">
    <property type="entry name" value="Scramblase"/>
    <property type="match status" value="1"/>
</dbReference>
<keyword evidence="7" id="KW-1133">Transmembrane helix</keyword>
<evidence type="ECO:0000256" key="10">
    <source>
        <dbReference type="ARBA" id="ARBA00023288"/>
    </source>
</evidence>
<comment type="similarity">
    <text evidence="3 11">Belongs to the phospholipid scramblase family.</text>
</comment>
<reference evidence="12" key="2">
    <citation type="submission" date="2025-09" db="UniProtKB">
        <authorList>
            <consortium name="Ensembl"/>
        </authorList>
    </citation>
    <scope>IDENTIFICATION</scope>
</reference>
<dbReference type="OMA" id="VHPSVCT"/>
<dbReference type="GO" id="GO:0005886">
    <property type="term" value="C:plasma membrane"/>
    <property type="evidence" value="ECO:0007669"/>
    <property type="project" value="TreeGrafter"/>
</dbReference>
<keyword evidence="4" id="KW-0597">Phosphoprotein</keyword>
<accession>A0A8C1H9W6</accession>
<comment type="subcellular location">
    <subcellularLocation>
        <location evidence="2">Membrane</location>
        <topology evidence="2">Single-pass type II membrane protein</topology>
    </subcellularLocation>
</comment>
<keyword evidence="9 11" id="KW-0564">Palmitate</keyword>
<evidence type="ECO:0000256" key="6">
    <source>
        <dbReference type="ARBA" id="ARBA00022837"/>
    </source>
</evidence>
<dbReference type="PANTHER" id="PTHR23248:SF38">
    <property type="entry name" value="PHOSPHOLIPID SCRAMBLASE 1"/>
    <property type="match status" value="1"/>
</dbReference>
<protein>
    <recommendedName>
        <fullName evidence="11">Phospholipid scramblase</fullName>
    </recommendedName>
</protein>
<evidence type="ECO:0000256" key="9">
    <source>
        <dbReference type="ARBA" id="ARBA00023139"/>
    </source>
</evidence>
<organism evidence="12 13">
    <name type="scientific">Cyprinus carpio carpio</name>
    <dbReference type="NCBI Taxonomy" id="630221"/>
    <lineage>
        <taxon>Eukaryota</taxon>
        <taxon>Metazoa</taxon>
        <taxon>Chordata</taxon>
        <taxon>Craniata</taxon>
        <taxon>Vertebrata</taxon>
        <taxon>Euteleostomi</taxon>
        <taxon>Actinopterygii</taxon>
        <taxon>Neopterygii</taxon>
        <taxon>Teleostei</taxon>
        <taxon>Ostariophysi</taxon>
        <taxon>Cypriniformes</taxon>
        <taxon>Cyprinidae</taxon>
        <taxon>Cyprininae</taxon>
        <taxon>Cyprinus</taxon>
    </lineage>
</organism>
<keyword evidence="5" id="KW-0812">Transmembrane</keyword>
<keyword evidence="6 11" id="KW-0106">Calcium</keyword>
<dbReference type="AlphaFoldDB" id="A0A8C1H9W6"/>
<dbReference type="GeneTree" id="ENSGT00940000165351"/>
<dbReference type="GO" id="GO:0017128">
    <property type="term" value="F:phospholipid scramblase activity"/>
    <property type="evidence" value="ECO:0007669"/>
    <property type="project" value="InterPro"/>
</dbReference>
<name>A0A8C1H9W6_CYPCA</name>
<comment type="cofactor">
    <cofactor evidence="1 11">
        <name>Ca(2+)</name>
        <dbReference type="ChEBI" id="CHEBI:29108"/>
    </cofactor>
</comment>
<evidence type="ECO:0000313" key="12">
    <source>
        <dbReference type="Ensembl" id="ENSCCRP00000034770.2"/>
    </source>
</evidence>
<evidence type="ECO:0000256" key="5">
    <source>
        <dbReference type="ARBA" id="ARBA00022692"/>
    </source>
</evidence>
<evidence type="ECO:0000256" key="7">
    <source>
        <dbReference type="ARBA" id="ARBA00022989"/>
    </source>
</evidence>
<dbReference type="PANTHER" id="PTHR23248">
    <property type="entry name" value="PHOSPHOLIPID SCRAMBLASE-RELATED"/>
    <property type="match status" value="1"/>
</dbReference>
<evidence type="ECO:0000256" key="2">
    <source>
        <dbReference type="ARBA" id="ARBA00004606"/>
    </source>
</evidence>